<keyword evidence="1" id="KW-0472">Membrane</keyword>
<evidence type="ECO:0000256" key="1">
    <source>
        <dbReference type="SAM" id="Phobius"/>
    </source>
</evidence>
<keyword evidence="3" id="KW-1185">Reference proteome</keyword>
<feature type="transmembrane region" description="Helical" evidence="1">
    <location>
        <begin position="42"/>
        <end position="64"/>
    </location>
</feature>
<reference evidence="2 3" key="1">
    <citation type="submission" date="2021-03" db="EMBL/GenBank/DDBJ databases">
        <title>Lysobacter sp. nov. isolated from soil of gangwondo yeongwol, south Korea.</title>
        <authorList>
            <person name="Kim K.R."/>
            <person name="Kim K.H."/>
            <person name="Jeon C.O."/>
        </authorList>
    </citation>
    <scope>NUCLEOTIDE SEQUENCE [LARGE SCALE GENOMIC DNA]</scope>
    <source>
        <strain evidence="2 3">R19</strain>
    </source>
</reference>
<keyword evidence="1" id="KW-0812">Transmembrane</keyword>
<sequence>MLTPRQAQFAFVPLMVTVMSGVISLAMTVLHAGPGPGLLQAWLANWALAFVIALPVAWVTVPAVRTLLSRLTSQPPAARELGDMG</sequence>
<feature type="transmembrane region" description="Helical" evidence="1">
    <location>
        <begin position="9"/>
        <end position="30"/>
    </location>
</feature>
<evidence type="ECO:0000313" key="2">
    <source>
        <dbReference type="EMBL" id="QSX78846.1"/>
    </source>
</evidence>
<dbReference type="KEGG" id="lsf:I8J32_002675"/>
<dbReference type="AlphaFoldDB" id="A0A974XZW4"/>
<dbReference type="Proteomes" id="UP000639274">
    <property type="component" value="Chromosome"/>
</dbReference>
<dbReference type="InterPro" id="IPR021529">
    <property type="entry name" value="DUF2798"/>
</dbReference>
<accession>A0A974XZW4</accession>
<gene>
    <name evidence="2" type="ORF">I8J32_002675</name>
</gene>
<organism evidence="2 3">
    <name type="scientific">Agrilutibacter solisilvae</name>
    <dbReference type="NCBI Taxonomy" id="2763317"/>
    <lineage>
        <taxon>Bacteria</taxon>
        <taxon>Pseudomonadati</taxon>
        <taxon>Pseudomonadota</taxon>
        <taxon>Gammaproteobacteria</taxon>
        <taxon>Lysobacterales</taxon>
        <taxon>Lysobacteraceae</taxon>
        <taxon>Agrilutibacter</taxon>
    </lineage>
</organism>
<keyword evidence="1" id="KW-1133">Transmembrane helix</keyword>
<dbReference type="RefSeq" id="WP_200615365.1">
    <property type="nucleotide sequence ID" value="NZ_CP071518.1"/>
</dbReference>
<proteinExistence type="predicted"/>
<dbReference type="EMBL" id="CP071518">
    <property type="protein sequence ID" value="QSX78846.1"/>
    <property type="molecule type" value="Genomic_DNA"/>
</dbReference>
<dbReference type="Pfam" id="PF11391">
    <property type="entry name" value="DUF2798"/>
    <property type="match status" value="1"/>
</dbReference>
<evidence type="ECO:0000313" key="3">
    <source>
        <dbReference type="Proteomes" id="UP000639274"/>
    </source>
</evidence>
<protein>
    <submittedName>
        <fullName evidence="2">DUF2798 domain-containing protein</fullName>
    </submittedName>
</protein>
<name>A0A974XZW4_9GAMM</name>